<feature type="compositionally biased region" description="Basic and acidic residues" evidence="1">
    <location>
        <begin position="132"/>
        <end position="151"/>
    </location>
</feature>
<comment type="caution">
    <text evidence="3">The sequence shown here is derived from an EMBL/GenBank/DDBJ whole genome shotgun (WGS) entry which is preliminary data.</text>
</comment>
<dbReference type="EMBL" id="STGX01000020">
    <property type="protein sequence ID" value="THV24281.1"/>
    <property type="molecule type" value="Genomic_DNA"/>
</dbReference>
<keyword evidence="2" id="KW-0812">Transmembrane</keyword>
<feature type="region of interest" description="Disordered" evidence="1">
    <location>
        <begin position="106"/>
        <end position="151"/>
    </location>
</feature>
<dbReference type="Proteomes" id="UP000305792">
    <property type="component" value="Unassembled WGS sequence"/>
</dbReference>
<proteinExistence type="predicted"/>
<evidence type="ECO:0000313" key="3">
    <source>
        <dbReference type="EMBL" id="THV24281.1"/>
    </source>
</evidence>
<dbReference type="InterPro" id="IPR019933">
    <property type="entry name" value="DivIVA_domain"/>
</dbReference>
<dbReference type="Gene3D" id="6.10.250.660">
    <property type="match status" value="1"/>
</dbReference>
<gene>
    <name evidence="3" type="ORF">E9998_21905</name>
</gene>
<organism evidence="3 4">
    <name type="scientific">Glycomyces paridis</name>
    <dbReference type="NCBI Taxonomy" id="2126555"/>
    <lineage>
        <taxon>Bacteria</taxon>
        <taxon>Bacillati</taxon>
        <taxon>Actinomycetota</taxon>
        <taxon>Actinomycetes</taxon>
        <taxon>Glycomycetales</taxon>
        <taxon>Glycomycetaceae</taxon>
        <taxon>Glycomyces</taxon>
    </lineage>
</organism>
<evidence type="ECO:0000256" key="2">
    <source>
        <dbReference type="SAM" id="Phobius"/>
    </source>
</evidence>
<keyword evidence="4" id="KW-1185">Reference proteome</keyword>
<sequence>MEEPPVGFVLPLLVAAVGVWIAFSIVVWATGRDTLLDLSPAGAPPGLGEGEPVDESAIASVRFDTGLRGYRTTQVDAALNRLAWEIGRKDEQLAVLRSRLEDAGLDAAAESAPESVDSAPVDPAAVDADADAAEREAGREDSGGTAPRDDA</sequence>
<reference evidence="3 4" key="1">
    <citation type="journal article" date="2018" name="Int. J. Syst. Evol. Microbiol.">
        <title>Glycomyces paridis sp. nov., isolated from the medicinal plant Paris polyphylla.</title>
        <authorList>
            <person name="Fang X.M."/>
            <person name="Bai J.L."/>
            <person name="Su J."/>
            <person name="Zhao L.L."/>
            <person name="Liu H.Y."/>
            <person name="Ma B.P."/>
            <person name="Zhang Y.Q."/>
            <person name="Yu L.Y."/>
        </authorList>
    </citation>
    <scope>NUCLEOTIDE SEQUENCE [LARGE SCALE GENOMIC DNA]</scope>
    <source>
        <strain evidence="3 4">CPCC 204357</strain>
    </source>
</reference>
<dbReference type="AlphaFoldDB" id="A0A4S8P481"/>
<keyword evidence="2" id="KW-1133">Transmembrane helix</keyword>
<dbReference type="NCBIfam" id="TIGR03544">
    <property type="entry name" value="DivI1A_domain"/>
    <property type="match status" value="1"/>
</dbReference>
<name>A0A4S8P481_9ACTN</name>
<accession>A0A4S8P481</accession>
<protein>
    <submittedName>
        <fullName evidence="3">DivIVA domain-containing protein</fullName>
    </submittedName>
</protein>
<feature type="transmembrane region" description="Helical" evidence="2">
    <location>
        <begin position="6"/>
        <end position="29"/>
    </location>
</feature>
<evidence type="ECO:0000313" key="4">
    <source>
        <dbReference type="Proteomes" id="UP000305792"/>
    </source>
</evidence>
<feature type="compositionally biased region" description="Low complexity" evidence="1">
    <location>
        <begin position="115"/>
        <end position="127"/>
    </location>
</feature>
<keyword evidence="2" id="KW-0472">Membrane</keyword>
<evidence type="ECO:0000256" key="1">
    <source>
        <dbReference type="SAM" id="MobiDB-lite"/>
    </source>
</evidence>